<dbReference type="Proteomes" id="UP000789702">
    <property type="component" value="Unassembled WGS sequence"/>
</dbReference>
<accession>A0ACA9QI69</accession>
<feature type="non-terminal residue" evidence="1">
    <location>
        <position position="1"/>
    </location>
</feature>
<keyword evidence="2" id="KW-1185">Reference proteome</keyword>
<feature type="non-terminal residue" evidence="1">
    <location>
        <position position="57"/>
    </location>
</feature>
<evidence type="ECO:0000313" key="2">
    <source>
        <dbReference type="Proteomes" id="UP000789702"/>
    </source>
</evidence>
<evidence type="ECO:0000313" key="1">
    <source>
        <dbReference type="EMBL" id="CAG8752178.1"/>
    </source>
</evidence>
<sequence>LQNDIKKVKAELQQQRRECNNDLSPQVLDKVFGYEKLPPLKSSAAADEIIRWKESKE</sequence>
<proteinExistence type="predicted"/>
<protein>
    <submittedName>
        <fullName evidence="1">2308_t:CDS:1</fullName>
    </submittedName>
</protein>
<comment type="caution">
    <text evidence="1">The sequence shown here is derived from an EMBL/GenBank/DDBJ whole genome shotgun (WGS) entry which is preliminary data.</text>
</comment>
<dbReference type="EMBL" id="CAJVPU010046711">
    <property type="protein sequence ID" value="CAG8752178.1"/>
    <property type="molecule type" value="Genomic_DNA"/>
</dbReference>
<gene>
    <name evidence="1" type="ORF">DHETER_LOCUS14710</name>
</gene>
<name>A0ACA9QI69_9GLOM</name>
<organism evidence="1 2">
    <name type="scientific">Dentiscutata heterogama</name>
    <dbReference type="NCBI Taxonomy" id="1316150"/>
    <lineage>
        <taxon>Eukaryota</taxon>
        <taxon>Fungi</taxon>
        <taxon>Fungi incertae sedis</taxon>
        <taxon>Mucoromycota</taxon>
        <taxon>Glomeromycotina</taxon>
        <taxon>Glomeromycetes</taxon>
        <taxon>Diversisporales</taxon>
        <taxon>Gigasporaceae</taxon>
        <taxon>Dentiscutata</taxon>
    </lineage>
</organism>
<reference evidence="1" key="1">
    <citation type="submission" date="2021-06" db="EMBL/GenBank/DDBJ databases">
        <authorList>
            <person name="Kallberg Y."/>
            <person name="Tangrot J."/>
            <person name="Rosling A."/>
        </authorList>
    </citation>
    <scope>NUCLEOTIDE SEQUENCE</scope>
    <source>
        <strain evidence="1">IL203A</strain>
    </source>
</reference>